<feature type="domain" description="NlpC/P60" evidence="5">
    <location>
        <begin position="343"/>
        <end position="465"/>
    </location>
</feature>
<name>A0A098BRM5_9NOCA</name>
<dbReference type="InterPro" id="IPR023346">
    <property type="entry name" value="Lysozyme-like_dom_sf"/>
</dbReference>
<evidence type="ECO:0000313" key="6">
    <source>
        <dbReference type="EMBL" id="CDZ91383.1"/>
    </source>
</evidence>
<dbReference type="EMBL" id="CCSD01000097">
    <property type="protein sequence ID" value="CDZ91383.1"/>
    <property type="molecule type" value="Genomic_DNA"/>
</dbReference>
<dbReference type="Gene3D" id="3.90.1720.10">
    <property type="entry name" value="endopeptidase domain like (from Nostoc punctiforme)"/>
    <property type="match status" value="1"/>
</dbReference>
<keyword evidence="4" id="KW-0788">Thiol protease</keyword>
<organism evidence="6 7">
    <name type="scientific">Rhodococcus ruber</name>
    <dbReference type="NCBI Taxonomy" id="1830"/>
    <lineage>
        <taxon>Bacteria</taxon>
        <taxon>Bacillati</taxon>
        <taxon>Actinomycetota</taxon>
        <taxon>Actinomycetes</taxon>
        <taxon>Mycobacteriales</taxon>
        <taxon>Nocardiaceae</taxon>
        <taxon>Rhodococcus</taxon>
    </lineage>
</organism>
<dbReference type="PROSITE" id="PS51935">
    <property type="entry name" value="NLPC_P60"/>
    <property type="match status" value="1"/>
</dbReference>
<dbReference type="RefSeq" id="WP_040274560.1">
    <property type="nucleotide sequence ID" value="NZ_JAJNCM010000006.1"/>
</dbReference>
<accession>A0A098BRM5</accession>
<dbReference type="SUPFAM" id="SSF54001">
    <property type="entry name" value="Cysteine proteinases"/>
    <property type="match status" value="1"/>
</dbReference>
<dbReference type="PANTHER" id="PTHR47359">
    <property type="entry name" value="PEPTIDOGLYCAN DL-ENDOPEPTIDASE CWLO"/>
    <property type="match status" value="1"/>
</dbReference>
<dbReference type="PANTHER" id="PTHR47359:SF3">
    <property type="entry name" value="NLP_P60 DOMAIN-CONTAINING PROTEIN-RELATED"/>
    <property type="match status" value="1"/>
</dbReference>
<dbReference type="Gene3D" id="1.10.530.10">
    <property type="match status" value="1"/>
</dbReference>
<keyword evidence="2" id="KW-0645">Protease</keyword>
<dbReference type="Proteomes" id="UP000042997">
    <property type="component" value="Unassembled WGS sequence"/>
</dbReference>
<evidence type="ECO:0000256" key="3">
    <source>
        <dbReference type="ARBA" id="ARBA00022801"/>
    </source>
</evidence>
<reference evidence="6 7" key="1">
    <citation type="journal article" date="2014" name="Genome Announc.">
        <title>Draft Genome Sequence of Propane- and Butane-Oxidizing Actinobacterium Rhodococcus ruber IEGM 231.</title>
        <authorList>
            <person name="Ivshina I.B."/>
            <person name="Kuyukina M.S."/>
            <person name="Krivoruchko A.V."/>
            <person name="Barbe V."/>
            <person name="Fischer C."/>
        </authorList>
    </citation>
    <scope>NUCLEOTIDE SEQUENCE [LARGE SCALE GENOMIC DNA]</scope>
</reference>
<dbReference type="InterPro" id="IPR038765">
    <property type="entry name" value="Papain-like_cys_pep_sf"/>
</dbReference>
<evidence type="ECO:0000256" key="1">
    <source>
        <dbReference type="ARBA" id="ARBA00007074"/>
    </source>
</evidence>
<dbReference type="Pfam" id="PF00877">
    <property type="entry name" value="NLPC_P60"/>
    <property type="match status" value="1"/>
</dbReference>
<proteinExistence type="inferred from homology"/>
<sequence length="465" mass="47261">MSVDPSAVIVAVATAASALVQGVDIPEHLEEQVAQVIESFQASAESSAAATDQQVTDLVAALPEPMRPAAEQAVADATSAAKDALMPHLPPEAVAVLEPPAENPVQAAPPQAPSVLAPAAPAGRPSVFGAPAPGAATGSGAWGSAPGGVGTGGAAVTLPSIPAILPGTNLAPIGAIAVFAPWLRKAGKLCEGVGAPVLAALYSAENGFRYGPSAPVSPVGAKGPGQFMPGTWDAYGKDADGDGRADVLGIADPVMASGNLLCDNYRQIEQWKAQGVVRGDTLDLTLAAYNAGLGAVRRSGGMPSGLPDYENQTKPYVAKIRATEMVFARLLSPFFGLGLPGMTETGNRVVDLAFRYLGLPYVWGGGNINGPSGGGFDCSGLTSYAVYAATGVTLPRTSQTQWRVGTEIPIELARPGDLVFGNWQSDGPGHVGIYIGGGQMVHAPTFGDVVRVGAVFPGMKARRLI</sequence>
<dbReference type="CDD" id="cd13399">
    <property type="entry name" value="Slt35-like"/>
    <property type="match status" value="1"/>
</dbReference>
<keyword evidence="3" id="KW-0378">Hydrolase</keyword>
<dbReference type="Pfam" id="PF13406">
    <property type="entry name" value="SLT_2"/>
    <property type="match status" value="1"/>
</dbReference>
<dbReference type="InterPro" id="IPR031304">
    <property type="entry name" value="SLT_2"/>
</dbReference>
<dbReference type="SUPFAM" id="SSF53955">
    <property type="entry name" value="Lysozyme-like"/>
    <property type="match status" value="1"/>
</dbReference>
<evidence type="ECO:0000256" key="2">
    <source>
        <dbReference type="ARBA" id="ARBA00022670"/>
    </source>
</evidence>
<dbReference type="GO" id="GO:0008234">
    <property type="term" value="F:cysteine-type peptidase activity"/>
    <property type="evidence" value="ECO:0007669"/>
    <property type="project" value="UniProtKB-KW"/>
</dbReference>
<evidence type="ECO:0000256" key="4">
    <source>
        <dbReference type="ARBA" id="ARBA00022807"/>
    </source>
</evidence>
<dbReference type="eggNOG" id="COG0741">
    <property type="taxonomic scope" value="Bacteria"/>
</dbReference>
<protein>
    <submittedName>
        <fullName evidence="6">NlpC/P60 family protein</fullName>
    </submittedName>
</protein>
<dbReference type="eggNOG" id="COG0791">
    <property type="taxonomic scope" value="Bacteria"/>
</dbReference>
<evidence type="ECO:0000259" key="5">
    <source>
        <dbReference type="PROSITE" id="PS51935"/>
    </source>
</evidence>
<dbReference type="InterPro" id="IPR051794">
    <property type="entry name" value="PG_Endopeptidase_C40"/>
</dbReference>
<evidence type="ECO:0000313" key="7">
    <source>
        <dbReference type="Proteomes" id="UP000042997"/>
    </source>
</evidence>
<dbReference type="GO" id="GO:0006508">
    <property type="term" value="P:proteolysis"/>
    <property type="evidence" value="ECO:0007669"/>
    <property type="project" value="UniProtKB-KW"/>
</dbReference>
<gene>
    <name evidence="6" type="ORF">RHRU231_820153</name>
</gene>
<comment type="similarity">
    <text evidence="1">Belongs to the peptidase C40 family.</text>
</comment>
<dbReference type="InterPro" id="IPR000064">
    <property type="entry name" value="NLP_P60_dom"/>
</dbReference>
<dbReference type="AlphaFoldDB" id="A0A098BRM5"/>